<dbReference type="Pfam" id="PF13411">
    <property type="entry name" value="MerR_1"/>
    <property type="match status" value="1"/>
</dbReference>
<name>A0ABT6RTY2_9ACTN</name>
<keyword evidence="5" id="KW-1185">Reference proteome</keyword>
<dbReference type="InterPro" id="IPR000551">
    <property type="entry name" value="MerR-type_HTH_dom"/>
</dbReference>
<dbReference type="PANTHER" id="PTHR30204">
    <property type="entry name" value="REDOX-CYCLING DRUG-SENSING TRANSCRIPTIONAL ACTIVATOR SOXR"/>
    <property type="match status" value="1"/>
</dbReference>
<feature type="region of interest" description="Disordered" evidence="2">
    <location>
        <begin position="1"/>
        <end position="21"/>
    </location>
</feature>
<dbReference type="EMBL" id="JASCIR010000012">
    <property type="protein sequence ID" value="MDI3387780.1"/>
    <property type="molecule type" value="Genomic_DNA"/>
</dbReference>
<protein>
    <submittedName>
        <fullName evidence="4">MerR family transcriptional regulator</fullName>
    </submittedName>
</protein>
<dbReference type="InterPro" id="IPR047057">
    <property type="entry name" value="MerR_fam"/>
</dbReference>
<dbReference type="InterPro" id="IPR036724">
    <property type="entry name" value="Cobalamin-bd_sf"/>
</dbReference>
<accession>A0ABT6RTY2</accession>
<gene>
    <name evidence="4" type="ORF">QIS99_16455</name>
</gene>
<dbReference type="Gene3D" id="3.40.50.280">
    <property type="entry name" value="Cobalamin-binding domain"/>
    <property type="match status" value="1"/>
</dbReference>
<proteinExistence type="predicted"/>
<evidence type="ECO:0000313" key="4">
    <source>
        <dbReference type="EMBL" id="MDI3387780.1"/>
    </source>
</evidence>
<dbReference type="SUPFAM" id="SSF52242">
    <property type="entry name" value="Cobalamin (vitamin B12)-binding domain"/>
    <property type="match status" value="1"/>
</dbReference>
<evidence type="ECO:0000256" key="2">
    <source>
        <dbReference type="SAM" id="MobiDB-lite"/>
    </source>
</evidence>
<dbReference type="Gene3D" id="1.10.1660.10">
    <property type="match status" value="1"/>
</dbReference>
<feature type="region of interest" description="Disordered" evidence="2">
    <location>
        <begin position="90"/>
        <end position="146"/>
    </location>
</feature>
<evidence type="ECO:0000256" key="1">
    <source>
        <dbReference type="ARBA" id="ARBA00023125"/>
    </source>
</evidence>
<feature type="domain" description="HTH merR-type" evidence="3">
    <location>
        <begin position="22"/>
        <end position="91"/>
    </location>
</feature>
<dbReference type="SMART" id="SM00422">
    <property type="entry name" value="HTH_MERR"/>
    <property type="match status" value="1"/>
</dbReference>
<reference evidence="4 5" key="1">
    <citation type="submission" date="2023-05" db="EMBL/GenBank/DDBJ databases">
        <title>Draft genome sequence of Streptomyces sp. B-S-A8 isolated from a cave soil in Thailand.</title>
        <authorList>
            <person name="Chamroensaksri N."/>
            <person name="Muangham S."/>
        </authorList>
    </citation>
    <scope>NUCLEOTIDE SEQUENCE [LARGE SCALE GENOMIC DNA]</scope>
    <source>
        <strain evidence="4 5">B-S-A8</strain>
    </source>
</reference>
<dbReference type="Pfam" id="PF02607">
    <property type="entry name" value="B12-binding_2"/>
    <property type="match status" value="1"/>
</dbReference>
<evidence type="ECO:0000313" key="5">
    <source>
        <dbReference type="Proteomes" id="UP001224661"/>
    </source>
</evidence>
<dbReference type="PROSITE" id="PS50937">
    <property type="entry name" value="HTH_MERR_2"/>
    <property type="match status" value="1"/>
</dbReference>
<feature type="compositionally biased region" description="Basic and acidic residues" evidence="2">
    <location>
        <begin position="94"/>
        <end position="131"/>
    </location>
</feature>
<keyword evidence="1" id="KW-0238">DNA-binding</keyword>
<dbReference type="InterPro" id="IPR009061">
    <property type="entry name" value="DNA-bd_dom_put_sf"/>
</dbReference>
<dbReference type="InterPro" id="IPR003759">
    <property type="entry name" value="Cbl-bd_cap"/>
</dbReference>
<dbReference type="SUPFAM" id="SSF46955">
    <property type="entry name" value="Putative DNA-binding domain"/>
    <property type="match status" value="1"/>
</dbReference>
<sequence>MTQRWRESPQGKSSQDRPAEAALATGALARRLGVAPTTLRTWERRYGIGPSRRVQGRHRRWSAEDVARMERMCRLTAQGVTPAEAARLAMAEETAEKETAEKETAEKETAEKETAEKETAAKETAEAEKEAAPAPQLRSPGGFRDLPLGQVWPESRGLARSAVRLDASAVQAQLHSAVDTYGVVVAWEQIIAPTLHAVGRKWASADESYVEVEHLLSWHVSTTLRTTATPPTDQRPPVLLACMPGEQHSLPIEALWAALAERGLPTRMFGAAVPVEALESAARRIGPCAVVLWSQSRDTADLTAVRTLLTLGWGVRGARSHPLALLAGPGWTSTPPEPGAGRLTGLASALALLESLFRTVTS</sequence>
<feature type="compositionally biased region" description="Basic and acidic residues" evidence="2">
    <location>
        <begin position="1"/>
        <end position="19"/>
    </location>
</feature>
<organism evidence="4 5">
    <name type="scientific">Streptomyces solicavernae</name>
    <dbReference type="NCBI Taxonomy" id="3043614"/>
    <lineage>
        <taxon>Bacteria</taxon>
        <taxon>Bacillati</taxon>
        <taxon>Actinomycetota</taxon>
        <taxon>Actinomycetes</taxon>
        <taxon>Kitasatosporales</taxon>
        <taxon>Streptomycetaceae</taxon>
        <taxon>Streptomyces</taxon>
    </lineage>
</organism>
<dbReference type="CDD" id="cd01104">
    <property type="entry name" value="HTH_MlrA-CarA"/>
    <property type="match status" value="1"/>
</dbReference>
<dbReference type="PANTHER" id="PTHR30204:SF97">
    <property type="entry name" value="MERR FAMILY REGULATORY PROTEIN"/>
    <property type="match status" value="1"/>
</dbReference>
<dbReference type="Proteomes" id="UP001224661">
    <property type="component" value="Unassembled WGS sequence"/>
</dbReference>
<dbReference type="Gene3D" id="1.10.1240.10">
    <property type="entry name" value="Methionine synthase domain"/>
    <property type="match status" value="1"/>
</dbReference>
<comment type="caution">
    <text evidence="4">The sequence shown here is derived from an EMBL/GenBank/DDBJ whole genome shotgun (WGS) entry which is preliminary data.</text>
</comment>
<dbReference type="InterPro" id="IPR036594">
    <property type="entry name" value="Meth_synthase_dom"/>
</dbReference>
<evidence type="ECO:0000259" key="3">
    <source>
        <dbReference type="PROSITE" id="PS50937"/>
    </source>
</evidence>